<keyword evidence="3" id="KW-0812">Transmembrane</keyword>
<dbReference type="Pfam" id="PF07690">
    <property type="entry name" value="MFS_1"/>
    <property type="match status" value="1"/>
</dbReference>
<dbReference type="PANTHER" id="PTHR11360:SF234">
    <property type="entry name" value="MFS-TYPE TRANSPORTER DBAD-RELATED"/>
    <property type="match status" value="1"/>
</dbReference>
<feature type="transmembrane region" description="Helical" evidence="3">
    <location>
        <begin position="139"/>
        <end position="163"/>
    </location>
</feature>
<dbReference type="InterPro" id="IPR050327">
    <property type="entry name" value="Proton-linked_MCT"/>
</dbReference>
<protein>
    <recommendedName>
        <fullName evidence="6">MFS general substrate transporter</fullName>
    </recommendedName>
</protein>
<evidence type="ECO:0000313" key="5">
    <source>
        <dbReference type="Proteomes" id="UP001212997"/>
    </source>
</evidence>
<feature type="transmembrane region" description="Helical" evidence="3">
    <location>
        <begin position="284"/>
        <end position="307"/>
    </location>
</feature>
<evidence type="ECO:0000313" key="4">
    <source>
        <dbReference type="EMBL" id="KAJ3479796.1"/>
    </source>
</evidence>
<accession>A0AAD5YBN6</accession>
<keyword evidence="5" id="KW-1185">Reference proteome</keyword>
<evidence type="ECO:0000256" key="2">
    <source>
        <dbReference type="ARBA" id="ARBA00006727"/>
    </source>
</evidence>
<dbReference type="InterPro" id="IPR011701">
    <property type="entry name" value="MFS"/>
</dbReference>
<comment type="similarity">
    <text evidence="2">Belongs to the major facilitator superfamily. Monocarboxylate porter (TC 2.A.1.13) family.</text>
</comment>
<feature type="transmembrane region" description="Helical" evidence="3">
    <location>
        <begin position="84"/>
        <end position="103"/>
    </location>
</feature>
<feature type="transmembrane region" description="Helical" evidence="3">
    <location>
        <begin position="206"/>
        <end position="228"/>
    </location>
</feature>
<name>A0AAD5YBN6_9APHY</name>
<feature type="transmembrane region" description="Helical" evidence="3">
    <location>
        <begin position="175"/>
        <end position="194"/>
    </location>
</feature>
<proteinExistence type="inferred from homology"/>
<comment type="caution">
    <text evidence="4">The sequence shown here is derived from an EMBL/GenBank/DDBJ whole genome shotgun (WGS) entry which is preliminary data.</text>
</comment>
<dbReference type="EMBL" id="JANAWD010000416">
    <property type="protein sequence ID" value="KAJ3479796.1"/>
    <property type="molecule type" value="Genomic_DNA"/>
</dbReference>
<feature type="transmembrane region" description="Helical" evidence="3">
    <location>
        <begin position="115"/>
        <end position="133"/>
    </location>
</feature>
<organism evidence="4 5">
    <name type="scientific">Meripilus lineatus</name>
    <dbReference type="NCBI Taxonomy" id="2056292"/>
    <lineage>
        <taxon>Eukaryota</taxon>
        <taxon>Fungi</taxon>
        <taxon>Dikarya</taxon>
        <taxon>Basidiomycota</taxon>
        <taxon>Agaricomycotina</taxon>
        <taxon>Agaricomycetes</taxon>
        <taxon>Polyporales</taxon>
        <taxon>Meripilaceae</taxon>
        <taxon>Meripilus</taxon>
    </lineage>
</organism>
<evidence type="ECO:0000256" key="1">
    <source>
        <dbReference type="ARBA" id="ARBA00004141"/>
    </source>
</evidence>
<dbReference type="AlphaFoldDB" id="A0AAD5YBN6"/>
<dbReference type="Gene3D" id="1.20.1250.20">
    <property type="entry name" value="MFS general substrate transporter like domains"/>
    <property type="match status" value="1"/>
</dbReference>
<sequence length="368" mass="39847">MRTSLSLINPPIIEAKLVERPQTIVAELVVQAPSVPEEFVEGGAKAWLTILGGWFSLFATFGYANAFGVYQDYYTRSGSASASSISWIGSTQLFFLLGTAFPAGKLFDMGYCRQLIFCGGLLYIVSLFMVSLADTSKYYQIFLAQGVGTGLGAGLMYLPSVAIQSQYWRQKRPMAMGIVMSGSSVGGIVYPIMFNNLLHGRADFAWATRATAFLNLGIVVLANILMIPRPPKTKPENKTPISKVLMDPPYVLFLASAILVSLGLLFPIFYLQLYSILHGVDSKLAFYTISILNAASIFGRILPSLLAQRIGLLNTHIPITFITGALVFATYGANTAAGAVALAVFYGFFSGSCTSERRETQFGVSSQS</sequence>
<dbReference type="SUPFAM" id="SSF103473">
    <property type="entry name" value="MFS general substrate transporter"/>
    <property type="match status" value="1"/>
</dbReference>
<dbReference type="PANTHER" id="PTHR11360">
    <property type="entry name" value="MONOCARBOXYLATE TRANSPORTER"/>
    <property type="match status" value="1"/>
</dbReference>
<comment type="subcellular location">
    <subcellularLocation>
        <location evidence="1">Membrane</location>
        <topology evidence="1">Multi-pass membrane protein</topology>
    </subcellularLocation>
</comment>
<keyword evidence="3" id="KW-1133">Transmembrane helix</keyword>
<feature type="transmembrane region" description="Helical" evidence="3">
    <location>
        <begin position="46"/>
        <end position="64"/>
    </location>
</feature>
<feature type="transmembrane region" description="Helical" evidence="3">
    <location>
        <begin position="319"/>
        <end position="349"/>
    </location>
</feature>
<keyword evidence="3" id="KW-0472">Membrane</keyword>
<gene>
    <name evidence="4" type="ORF">NLI96_g8806</name>
</gene>
<evidence type="ECO:0000256" key="3">
    <source>
        <dbReference type="SAM" id="Phobius"/>
    </source>
</evidence>
<evidence type="ECO:0008006" key="6">
    <source>
        <dbReference type="Google" id="ProtNLM"/>
    </source>
</evidence>
<dbReference type="Proteomes" id="UP001212997">
    <property type="component" value="Unassembled WGS sequence"/>
</dbReference>
<dbReference type="GO" id="GO:0016020">
    <property type="term" value="C:membrane"/>
    <property type="evidence" value="ECO:0007669"/>
    <property type="project" value="UniProtKB-SubCell"/>
</dbReference>
<feature type="transmembrane region" description="Helical" evidence="3">
    <location>
        <begin position="249"/>
        <end position="272"/>
    </location>
</feature>
<dbReference type="GO" id="GO:0022857">
    <property type="term" value="F:transmembrane transporter activity"/>
    <property type="evidence" value="ECO:0007669"/>
    <property type="project" value="InterPro"/>
</dbReference>
<reference evidence="4" key="1">
    <citation type="submission" date="2022-07" db="EMBL/GenBank/DDBJ databases">
        <title>Genome Sequence of Physisporinus lineatus.</title>
        <authorList>
            <person name="Buettner E."/>
        </authorList>
    </citation>
    <scope>NUCLEOTIDE SEQUENCE</scope>
    <source>
        <strain evidence="4">VT162</strain>
    </source>
</reference>
<dbReference type="InterPro" id="IPR036259">
    <property type="entry name" value="MFS_trans_sf"/>
</dbReference>